<keyword evidence="3" id="KW-1185">Reference proteome</keyword>
<organism evidence="2 3">
    <name type="scientific">Cordyceps javanica</name>
    <dbReference type="NCBI Taxonomy" id="43265"/>
    <lineage>
        <taxon>Eukaryota</taxon>
        <taxon>Fungi</taxon>
        <taxon>Dikarya</taxon>
        <taxon>Ascomycota</taxon>
        <taxon>Pezizomycotina</taxon>
        <taxon>Sordariomycetes</taxon>
        <taxon>Hypocreomycetidae</taxon>
        <taxon>Hypocreales</taxon>
        <taxon>Cordycipitaceae</taxon>
        <taxon>Cordyceps</taxon>
    </lineage>
</organism>
<evidence type="ECO:0000313" key="2">
    <source>
        <dbReference type="EMBL" id="TQV93690.1"/>
    </source>
</evidence>
<accession>A0A545VKN8</accession>
<evidence type="ECO:0000313" key="3">
    <source>
        <dbReference type="Proteomes" id="UP000315783"/>
    </source>
</evidence>
<gene>
    <name evidence="2" type="ORF">IF1G_07422</name>
</gene>
<dbReference type="EMBL" id="SPUK01000011">
    <property type="protein sequence ID" value="TQV93690.1"/>
    <property type="molecule type" value="Genomic_DNA"/>
</dbReference>
<dbReference type="Proteomes" id="UP000315783">
    <property type="component" value="Unassembled WGS sequence"/>
</dbReference>
<proteinExistence type="predicted"/>
<feature type="region of interest" description="Disordered" evidence="1">
    <location>
        <begin position="163"/>
        <end position="228"/>
    </location>
</feature>
<name>A0A545VKN8_9HYPO</name>
<reference evidence="2 3" key="1">
    <citation type="journal article" date="2019" name="Appl. Microbiol. Biotechnol.">
        <title>Genome sequence of Isaria javanica and comparative genome analysis insights into family S53 peptidase evolution in fungal entomopathogens.</title>
        <authorList>
            <person name="Lin R."/>
            <person name="Zhang X."/>
            <person name="Xin B."/>
            <person name="Zou M."/>
            <person name="Gao Y."/>
            <person name="Qin F."/>
            <person name="Hu Q."/>
            <person name="Xie B."/>
            <person name="Cheng X."/>
        </authorList>
    </citation>
    <scope>NUCLEOTIDE SEQUENCE [LARGE SCALE GENOMIC DNA]</scope>
    <source>
        <strain evidence="2 3">IJ1G</strain>
    </source>
</reference>
<sequence length="250" mass="24589">MRTKTIALAVVGIAAANPAPAPTEAASLDTRASSCDIDYDLGRPVQIPASIKSWMRTARPPNECTDVMPASLTSGWMAYLGQLSSFVAHAPEKTASLTDLCGSTAYTVSIAFCSTQGKIVVTDGDSGETVTTISNTVRDPGAVVLTSKNGKIGVASAAATATATATSEESESESTPASTGRSSSSSSAAAKTSSKGSALATTSAATTSGGASQTSVTVSSTGTDKPKNNAAGQIGAGVAAIAAGVAALAF</sequence>
<comment type="caution">
    <text evidence="2">The sequence shown here is derived from an EMBL/GenBank/DDBJ whole genome shotgun (WGS) entry which is preliminary data.</text>
</comment>
<feature type="compositionally biased region" description="Low complexity" evidence="1">
    <location>
        <begin position="163"/>
        <end position="223"/>
    </location>
</feature>
<evidence type="ECO:0000256" key="1">
    <source>
        <dbReference type="SAM" id="MobiDB-lite"/>
    </source>
</evidence>
<dbReference type="OrthoDB" id="4870382at2759"/>
<dbReference type="AlphaFoldDB" id="A0A545VKN8"/>
<protein>
    <submittedName>
        <fullName evidence="2">Uncharacterized protein</fullName>
    </submittedName>
</protein>